<keyword evidence="4" id="KW-1185">Reference proteome</keyword>
<feature type="region of interest" description="Disordered" evidence="2">
    <location>
        <begin position="1"/>
        <end position="70"/>
    </location>
</feature>
<feature type="compositionally biased region" description="Polar residues" evidence="2">
    <location>
        <begin position="822"/>
        <end position="831"/>
    </location>
</feature>
<feature type="compositionally biased region" description="Polar residues" evidence="2">
    <location>
        <begin position="345"/>
        <end position="355"/>
    </location>
</feature>
<dbReference type="Proteomes" id="UP000298030">
    <property type="component" value="Unassembled WGS sequence"/>
</dbReference>
<comment type="caution">
    <text evidence="3">The sequence shown here is derived from an EMBL/GenBank/DDBJ whole genome shotgun (WGS) entry which is preliminary data.</text>
</comment>
<dbReference type="EMBL" id="QPFP01000003">
    <property type="protein sequence ID" value="TEB38151.1"/>
    <property type="molecule type" value="Genomic_DNA"/>
</dbReference>
<feature type="region of interest" description="Disordered" evidence="2">
    <location>
        <begin position="591"/>
        <end position="622"/>
    </location>
</feature>
<organism evidence="3 4">
    <name type="scientific">Coprinellus micaceus</name>
    <name type="common">Glistening ink-cap mushroom</name>
    <name type="synonym">Coprinus micaceus</name>
    <dbReference type="NCBI Taxonomy" id="71717"/>
    <lineage>
        <taxon>Eukaryota</taxon>
        <taxon>Fungi</taxon>
        <taxon>Dikarya</taxon>
        <taxon>Basidiomycota</taxon>
        <taxon>Agaricomycotina</taxon>
        <taxon>Agaricomycetes</taxon>
        <taxon>Agaricomycetidae</taxon>
        <taxon>Agaricales</taxon>
        <taxon>Agaricineae</taxon>
        <taxon>Psathyrellaceae</taxon>
        <taxon>Coprinellus</taxon>
    </lineage>
</organism>
<feature type="compositionally biased region" description="Basic residues" evidence="2">
    <location>
        <begin position="44"/>
        <end position="57"/>
    </location>
</feature>
<gene>
    <name evidence="3" type="ORF">FA13DRAFT_1725790</name>
</gene>
<feature type="region of interest" description="Disordered" evidence="2">
    <location>
        <begin position="214"/>
        <end position="571"/>
    </location>
</feature>
<name>A0A4Y7TVZ1_COPMI</name>
<feature type="compositionally biased region" description="Polar residues" evidence="2">
    <location>
        <begin position="270"/>
        <end position="281"/>
    </location>
</feature>
<sequence>MSRTRVYHATTSTSVQPQKTPAHQTISPRSELLSASTDHDRAHRSSKRRHKKHRSSRSHNDHSTTSDASQRELLRIVLEQEAEADNLKKALRTTLERLDEESRKTAEYEKGNREASDKLRQINESKAAAEQEATRATQQLRVYEFQLHNAQKELQSSHDTLKVLEKQKEEAEELAARARARARKLLQKQMVFQAKEEGRRMGFEAGVRQAQDELTISTTARKAFAPSDPSSHSSSRRQDRRRRSEEPTPPPDSPAEEVEEESGPPIAEQTAFTEGDSSTLRTPIFPRAPLFPVHHEEQPPPRPDPNRTPNIQVYSLDIPPPDQIQSHPSHRPSGWVTAQEHRDLNGSQTSHSTPLQPMAQPAESEEVVIVEPTRRPRSTSQPPPPPAPVFPVGVPIMQQSQSQTMYTQTPPKSAASSKKKLMFRIPSLKDKAQSWYRSFSLRRKNKPVLDPTDEDPSAKAPPVQNSRANGNGNPEQQMYTFQPNPPQSWYHEPRRASEDARSQRSRVEMVPKGHSRSASMNDQLGGDRISRASTRLSQLDLLHTAPTQYQDPGDTASVSGRSAHTNTKKLGQKLSTINEDSKRFTSPLAGVFSTGSRTGPEPVPFTLPPASVRSRKRPPDIAVPPPPGFSPNDPFVQGNFHIIPPNGHAPLAAKSRPIGISVQPASAAIYDNQPATAPPNSGNHLTPNYVYRPPNMPARSPLRDPVDLSWDLVPVMTSDVPRNGQQSTHRQTQGFHAPPQGYSDNRSVRSGHSRTGSVTAQGGRSQDTRRTSTAQRSAHQQQYADPTYLTASPRAASVRSSGSKKALPQAPQNGHAIRRVSSRGSMMSTHDPNTYIDPAFYAPDGTADPNMLHANNRGLNRTPSLEYVDP</sequence>
<evidence type="ECO:0000256" key="1">
    <source>
        <dbReference type="SAM" id="Coils"/>
    </source>
</evidence>
<feature type="compositionally biased region" description="Low complexity" evidence="2">
    <location>
        <begin position="390"/>
        <end position="416"/>
    </location>
</feature>
<evidence type="ECO:0000313" key="3">
    <source>
        <dbReference type="EMBL" id="TEB38151.1"/>
    </source>
</evidence>
<feature type="compositionally biased region" description="Basic and acidic residues" evidence="2">
    <location>
        <begin position="58"/>
        <end position="70"/>
    </location>
</feature>
<feature type="compositionally biased region" description="Polar residues" evidence="2">
    <location>
        <begin position="545"/>
        <end position="565"/>
    </location>
</feature>
<feature type="region of interest" description="Disordered" evidence="2">
    <location>
        <begin position="717"/>
        <end position="831"/>
    </location>
</feature>
<keyword evidence="1" id="KW-0175">Coiled coil</keyword>
<feature type="compositionally biased region" description="Polar residues" evidence="2">
    <location>
        <begin position="1"/>
        <end position="36"/>
    </location>
</feature>
<feature type="compositionally biased region" description="Polar residues" evidence="2">
    <location>
        <begin position="463"/>
        <end position="482"/>
    </location>
</feature>
<feature type="compositionally biased region" description="Polar residues" evidence="2">
    <location>
        <begin position="742"/>
        <end position="784"/>
    </location>
</feature>
<feature type="coiled-coil region" evidence="1">
    <location>
        <begin position="77"/>
        <end position="188"/>
    </location>
</feature>
<evidence type="ECO:0000313" key="4">
    <source>
        <dbReference type="Proteomes" id="UP000298030"/>
    </source>
</evidence>
<protein>
    <submittedName>
        <fullName evidence="3">Uncharacterized protein</fullName>
    </submittedName>
</protein>
<feature type="compositionally biased region" description="Basic and acidic residues" evidence="2">
    <location>
        <begin position="491"/>
        <end position="511"/>
    </location>
</feature>
<proteinExistence type="predicted"/>
<dbReference type="STRING" id="71717.A0A4Y7TVZ1"/>
<dbReference type="AlphaFoldDB" id="A0A4Y7TVZ1"/>
<feature type="compositionally biased region" description="Polar residues" evidence="2">
    <location>
        <begin position="723"/>
        <end position="734"/>
    </location>
</feature>
<dbReference type="OrthoDB" id="3069722at2759"/>
<evidence type="ECO:0000256" key="2">
    <source>
        <dbReference type="SAM" id="MobiDB-lite"/>
    </source>
</evidence>
<accession>A0A4Y7TVZ1</accession>
<reference evidence="3 4" key="1">
    <citation type="journal article" date="2019" name="Nat. Ecol. Evol.">
        <title>Megaphylogeny resolves global patterns of mushroom evolution.</title>
        <authorList>
            <person name="Varga T."/>
            <person name="Krizsan K."/>
            <person name="Foldi C."/>
            <person name="Dima B."/>
            <person name="Sanchez-Garcia M."/>
            <person name="Sanchez-Ramirez S."/>
            <person name="Szollosi G.J."/>
            <person name="Szarkandi J.G."/>
            <person name="Papp V."/>
            <person name="Albert L."/>
            <person name="Andreopoulos W."/>
            <person name="Angelini C."/>
            <person name="Antonin V."/>
            <person name="Barry K.W."/>
            <person name="Bougher N.L."/>
            <person name="Buchanan P."/>
            <person name="Buyck B."/>
            <person name="Bense V."/>
            <person name="Catcheside P."/>
            <person name="Chovatia M."/>
            <person name="Cooper J."/>
            <person name="Damon W."/>
            <person name="Desjardin D."/>
            <person name="Finy P."/>
            <person name="Geml J."/>
            <person name="Haridas S."/>
            <person name="Hughes K."/>
            <person name="Justo A."/>
            <person name="Karasinski D."/>
            <person name="Kautmanova I."/>
            <person name="Kiss B."/>
            <person name="Kocsube S."/>
            <person name="Kotiranta H."/>
            <person name="LaButti K.M."/>
            <person name="Lechner B.E."/>
            <person name="Liimatainen K."/>
            <person name="Lipzen A."/>
            <person name="Lukacs Z."/>
            <person name="Mihaltcheva S."/>
            <person name="Morgado L.N."/>
            <person name="Niskanen T."/>
            <person name="Noordeloos M.E."/>
            <person name="Ohm R.A."/>
            <person name="Ortiz-Santana B."/>
            <person name="Ovrebo C."/>
            <person name="Racz N."/>
            <person name="Riley R."/>
            <person name="Savchenko A."/>
            <person name="Shiryaev A."/>
            <person name="Soop K."/>
            <person name="Spirin V."/>
            <person name="Szebenyi C."/>
            <person name="Tomsovsky M."/>
            <person name="Tulloss R.E."/>
            <person name="Uehling J."/>
            <person name="Grigoriev I.V."/>
            <person name="Vagvolgyi C."/>
            <person name="Papp T."/>
            <person name="Martin F.M."/>
            <person name="Miettinen O."/>
            <person name="Hibbett D.S."/>
            <person name="Nagy L.G."/>
        </authorList>
    </citation>
    <scope>NUCLEOTIDE SEQUENCE [LARGE SCALE GENOMIC DNA]</scope>
    <source>
        <strain evidence="3 4">FP101781</strain>
    </source>
</reference>